<dbReference type="AlphaFoldDB" id="A0A383RRJ6"/>
<organism evidence="1 2">
    <name type="scientific">Pseudomonas reidholzensis</name>
    <dbReference type="NCBI Taxonomy" id="1785162"/>
    <lineage>
        <taxon>Bacteria</taxon>
        <taxon>Pseudomonadati</taxon>
        <taxon>Pseudomonadota</taxon>
        <taxon>Gammaproteobacteria</taxon>
        <taxon>Pseudomonadales</taxon>
        <taxon>Pseudomonadaceae</taxon>
        <taxon>Pseudomonas</taxon>
    </lineage>
</organism>
<reference evidence="2" key="1">
    <citation type="submission" date="2018-08" db="EMBL/GenBank/DDBJ databases">
        <authorList>
            <person name="Blom J."/>
        </authorList>
    </citation>
    <scope>NUCLEOTIDE SEQUENCE [LARGE SCALE GENOMIC DNA]</scope>
    <source>
        <strain evidence="2">CCOS 865</strain>
    </source>
</reference>
<gene>
    <name evidence="1" type="ORF">CCOS865_01321</name>
</gene>
<dbReference type="EMBL" id="UNOZ01000007">
    <property type="protein sequence ID" value="SYX89081.1"/>
    <property type="molecule type" value="Genomic_DNA"/>
</dbReference>
<sequence length="79" mass="8891">MSTDPLCLIFIPALVTLLKAAEDRKGSPLSEAEVLEIRDNATAMAVPFSAAFAMEKERGYEDIVPEKCWEEWLRVRSSF</sequence>
<proteinExistence type="predicted"/>
<dbReference type="OrthoDB" id="7066376at2"/>
<keyword evidence="2" id="KW-1185">Reference proteome</keyword>
<protein>
    <submittedName>
        <fullName evidence="1">Uncharacterized protein</fullName>
    </submittedName>
</protein>
<evidence type="ECO:0000313" key="1">
    <source>
        <dbReference type="EMBL" id="SYX89081.1"/>
    </source>
</evidence>
<evidence type="ECO:0000313" key="2">
    <source>
        <dbReference type="Proteomes" id="UP000263595"/>
    </source>
</evidence>
<dbReference type="Proteomes" id="UP000263595">
    <property type="component" value="Unassembled WGS sequence"/>
</dbReference>
<name>A0A383RRJ6_9PSED</name>
<dbReference type="RefSeq" id="WP_119139110.1">
    <property type="nucleotide sequence ID" value="NZ_CBCSFL010000009.1"/>
</dbReference>
<accession>A0A383RRJ6</accession>